<dbReference type="InterPro" id="IPR011989">
    <property type="entry name" value="ARM-like"/>
</dbReference>
<feature type="compositionally biased region" description="Polar residues" evidence="1">
    <location>
        <begin position="875"/>
        <end position="886"/>
    </location>
</feature>
<feature type="compositionally biased region" description="Polar residues" evidence="1">
    <location>
        <begin position="726"/>
        <end position="743"/>
    </location>
</feature>
<feature type="non-terminal residue" evidence="2">
    <location>
        <position position="955"/>
    </location>
</feature>
<feature type="compositionally biased region" description="Polar residues" evidence="1">
    <location>
        <begin position="301"/>
        <end position="321"/>
    </location>
</feature>
<reference evidence="2 3" key="1">
    <citation type="submission" date="2018-08" db="EMBL/GenBank/DDBJ databases">
        <title>Aphanomyces genome sequencing and annotation.</title>
        <authorList>
            <person name="Minardi D."/>
            <person name="Oidtmann B."/>
            <person name="Van Der Giezen M."/>
            <person name="Studholme D.J."/>
        </authorList>
    </citation>
    <scope>NUCLEOTIDE SEQUENCE [LARGE SCALE GENOMIC DNA]</scope>
    <source>
        <strain evidence="2 3">D2</strain>
    </source>
</reference>
<organism evidence="2 3">
    <name type="scientific">Aphanomyces astaci</name>
    <name type="common">Crayfish plague agent</name>
    <dbReference type="NCBI Taxonomy" id="112090"/>
    <lineage>
        <taxon>Eukaryota</taxon>
        <taxon>Sar</taxon>
        <taxon>Stramenopiles</taxon>
        <taxon>Oomycota</taxon>
        <taxon>Saprolegniomycetes</taxon>
        <taxon>Saprolegniales</taxon>
        <taxon>Verrucalvaceae</taxon>
        <taxon>Aphanomyces</taxon>
    </lineage>
</organism>
<proteinExistence type="predicted"/>
<evidence type="ECO:0000313" key="2">
    <source>
        <dbReference type="EMBL" id="RHY58005.1"/>
    </source>
</evidence>
<feature type="region of interest" description="Disordered" evidence="1">
    <location>
        <begin position="826"/>
        <end position="933"/>
    </location>
</feature>
<protein>
    <submittedName>
        <fullName evidence="2">Uncharacterized protein</fullName>
    </submittedName>
</protein>
<feature type="region of interest" description="Disordered" evidence="1">
    <location>
        <begin position="615"/>
        <end position="667"/>
    </location>
</feature>
<dbReference type="InterPro" id="IPR016024">
    <property type="entry name" value="ARM-type_fold"/>
</dbReference>
<dbReference type="VEuPathDB" id="FungiDB:H257_01313"/>
<accession>A0A397D3H2</accession>
<feature type="compositionally biased region" description="Polar residues" evidence="1">
    <location>
        <begin position="826"/>
        <end position="857"/>
    </location>
</feature>
<dbReference type="EMBL" id="QUTD01006027">
    <property type="protein sequence ID" value="RHY58005.1"/>
    <property type="molecule type" value="Genomic_DNA"/>
</dbReference>
<feature type="region of interest" description="Disordered" evidence="1">
    <location>
        <begin position="301"/>
        <end position="324"/>
    </location>
</feature>
<dbReference type="SUPFAM" id="SSF48371">
    <property type="entry name" value="ARM repeat"/>
    <property type="match status" value="1"/>
</dbReference>
<feature type="compositionally biased region" description="Polar residues" evidence="1">
    <location>
        <begin position="645"/>
        <end position="661"/>
    </location>
</feature>
<feature type="compositionally biased region" description="Polar residues" evidence="1">
    <location>
        <begin position="422"/>
        <end position="432"/>
    </location>
</feature>
<feature type="region of interest" description="Disordered" evidence="1">
    <location>
        <begin position="378"/>
        <end position="447"/>
    </location>
</feature>
<dbReference type="Proteomes" id="UP000266643">
    <property type="component" value="Unassembled WGS sequence"/>
</dbReference>
<dbReference type="AlphaFoldDB" id="A0A397D3H2"/>
<evidence type="ECO:0000256" key="1">
    <source>
        <dbReference type="SAM" id="MobiDB-lite"/>
    </source>
</evidence>
<name>A0A397D3H2_APHAT</name>
<evidence type="ECO:0000313" key="3">
    <source>
        <dbReference type="Proteomes" id="UP000266643"/>
    </source>
</evidence>
<feature type="region of interest" description="Disordered" evidence="1">
    <location>
        <begin position="714"/>
        <end position="778"/>
    </location>
</feature>
<comment type="caution">
    <text evidence="2">The sequence shown here is derived from an EMBL/GenBank/DDBJ whole genome shotgun (WGS) entry which is preliminary data.</text>
</comment>
<dbReference type="Gene3D" id="1.25.10.10">
    <property type="entry name" value="Leucine-rich Repeat Variant"/>
    <property type="match status" value="1"/>
</dbReference>
<gene>
    <name evidence="2" type="ORF">DYB30_011107</name>
</gene>
<sequence>MSALDSEMEAYGYATDLIIVLDIKATDKWNMKSEEMRRFVDGLTALAALECDERGTQIRRMLLAQGPTAVQNLVDALSCREMLLKCKGASALGSICMCPLAAATLMERHSASIVHGLLRMIQTKNRWAQGDACFVLGWIVRWSAPDSSSILLQIAEHVPRVCDALTSTFIVPSSSAPSANNSDDQDRESNLRIYPLVLLLNLSQQVPDIGAFAPSILRALEVVFHEVVAASSMDERSIIAQLAVSVLYTLTHRSSTLCQMVLELKLVPTLAKMTKLPLDSPDIAQQIRVVADTHMRTMRSHGSNKQIAPSAASTNPSTVVLTRTPAPPISDTVLDERGGYTMYMAPDTKLFWVNKAGERFDDMPSSWKPVKRYSSAQVSTAPEATLPSFEASIPGTLDDDHTQTSNNESLKHRANFDVPKSPNANTQPVQETSSKKSPRSEEVATRPLTKEVSIANILQSVLGESDVQVVHMPPKSMSKEASIANILSDALCDATVVNHRSVQYRPTPSMTKGASIANILKNALGDDATTVVHAQPHVLTKEVSIANILRNALDDEDERGSAAAISKAPQTLSKEASIAHIITSALEDSDVSTVVPSTRLRDFEIGAAVAHLNAPLDTPQSTNRSDIDVPPLLQNSRSSRRMDQLESQGSTLSRGLNTSPSKAELVPSASRAELNRLLSESQASSPGTSADTMAGTSLEAMHSAPIKARPKRATFNHGSAGLPHPTSLSHHQQQQPLMANGSSRHIRMSIPGGERNTTDRGDSQRLNSFPVAASDGGSHAARSELNRIFLETQREVQSVGGDSDVSLYTPVLPKLLPVRTNARASFTRSSQEQASSILQTTARLQSSTRTSFRQARLSNADVESLISGSRGGLAPSSSKAALTPSRSRADLSPLMLAEQQGARQAQDAELPSADSTRSVADGSGDSPSVVGLMRVSPSKANLLAKATQLEGNDLT</sequence>